<dbReference type="InParanoid" id="A0A7M7IPL6"/>
<reference evidence="3" key="1">
    <citation type="submission" date="2021-01" db="UniProtKB">
        <authorList>
            <consortium name="EnsemblMetazoa"/>
        </authorList>
    </citation>
    <scope>IDENTIFICATION</scope>
</reference>
<evidence type="ECO:0000256" key="2">
    <source>
        <dbReference type="SAM" id="SignalP"/>
    </source>
</evidence>
<feature type="chain" id="PRO_5029635256" description="Trichohyalin" evidence="2">
    <location>
        <begin position="25"/>
        <end position="679"/>
    </location>
</feature>
<keyword evidence="2" id="KW-0732">Signal</keyword>
<dbReference type="Proteomes" id="UP000002358">
    <property type="component" value="Chromosome 1"/>
</dbReference>
<feature type="compositionally biased region" description="Basic and acidic residues" evidence="1">
    <location>
        <begin position="195"/>
        <end position="323"/>
    </location>
</feature>
<feature type="region of interest" description="Disordered" evidence="1">
    <location>
        <begin position="559"/>
        <end position="578"/>
    </location>
</feature>
<feature type="compositionally biased region" description="Basic and acidic residues" evidence="1">
    <location>
        <begin position="412"/>
        <end position="465"/>
    </location>
</feature>
<dbReference type="EnsemblMetazoa" id="XM_016981331">
    <property type="protein sequence ID" value="XP_016836820"/>
    <property type="gene ID" value="LOC100123897"/>
</dbReference>
<feature type="compositionally biased region" description="Basic and acidic residues" evidence="1">
    <location>
        <begin position="530"/>
        <end position="541"/>
    </location>
</feature>
<dbReference type="SMR" id="A0A7M7IPL6"/>
<evidence type="ECO:0000313" key="3">
    <source>
        <dbReference type="EnsemblMetazoa" id="XP_016836820"/>
    </source>
</evidence>
<dbReference type="KEGG" id="nvi:100123897"/>
<proteinExistence type="predicted"/>
<gene>
    <name evidence="3" type="primary">100123897</name>
</gene>
<feature type="region of interest" description="Disordered" evidence="1">
    <location>
        <begin position="142"/>
        <end position="542"/>
    </location>
</feature>
<keyword evidence="4" id="KW-1185">Reference proteome</keyword>
<feature type="compositionally biased region" description="Basic and acidic residues" evidence="1">
    <location>
        <begin position="382"/>
        <end position="397"/>
    </location>
</feature>
<sequence>MARNIPRMVGMAALLLLLSGTATATSYPSADQYSLRNHYRITRRSAGHETLPTVATDHDEDELERRRQAVSLTELLELWEPERREDERRPLQRGDIEVTTRGVERGDVPVIGKRKKLARRQAPMWGYAEDEGMLPSDEEARPAALHPHRKHHRNPGLIETDAGNGPIRWRGPEEETRQRTALKVDRRRFNGQPSDRQRYDEEEQRRRLYEMRRTPEETQRRDGPDAGNEGETRRRQEEQQRRENPRQNDNRADETRRRQEEEERRRADYEARRREQEQQRPNDNDRREQSDIREEDETRRRQEEEEERQRALDARRREEEQRQRGRNPPADEGDTYEKRMQEWRKKKEEHDRLVRERELQRQQHHPQQVDPAAQRPEAQTKSQEELENERKLQEYIRRNTPIAVPPSGSRDPASERLRENEQVRRAEHERRLEEERRRKQVLEESRRLAEEERTRRTHEGEDAGRNRTRHRGTSPVRPRWPAINPAVTSRTPLESSRRPIPQSRPEEGDGRYLESRRNEAAAAGLNSRRPSSEAEKEEERLKRLKGLPVSATIIVRSTDTGANRTSTPPPALNLRFGEDIDFPGFSPNRRGPEASRFPAPVTRRPPVPSPQPCVWAIVVCCQQHRQQAANQAMKITRCFEATNCPGASWDVDRRCSVANVRAANEEIREFYLKGQERNY</sequence>
<evidence type="ECO:0000256" key="1">
    <source>
        <dbReference type="SAM" id="MobiDB-lite"/>
    </source>
</evidence>
<feature type="compositionally biased region" description="Basic and acidic residues" evidence="1">
    <location>
        <begin position="504"/>
        <end position="519"/>
    </location>
</feature>
<dbReference type="OrthoDB" id="6350087at2759"/>
<accession>A0A7M7IPL6</accession>
<evidence type="ECO:0008006" key="5">
    <source>
        <dbReference type="Google" id="ProtNLM"/>
    </source>
</evidence>
<feature type="compositionally biased region" description="Basic and acidic residues" evidence="1">
    <location>
        <begin position="335"/>
        <end position="361"/>
    </location>
</feature>
<organism evidence="3 4">
    <name type="scientific">Nasonia vitripennis</name>
    <name type="common">Parasitic wasp</name>
    <dbReference type="NCBI Taxonomy" id="7425"/>
    <lineage>
        <taxon>Eukaryota</taxon>
        <taxon>Metazoa</taxon>
        <taxon>Ecdysozoa</taxon>
        <taxon>Arthropoda</taxon>
        <taxon>Hexapoda</taxon>
        <taxon>Insecta</taxon>
        <taxon>Pterygota</taxon>
        <taxon>Neoptera</taxon>
        <taxon>Endopterygota</taxon>
        <taxon>Hymenoptera</taxon>
        <taxon>Apocrita</taxon>
        <taxon>Proctotrupomorpha</taxon>
        <taxon>Chalcidoidea</taxon>
        <taxon>Pteromalidae</taxon>
        <taxon>Pteromalinae</taxon>
        <taxon>Nasonia</taxon>
    </lineage>
</organism>
<dbReference type="AlphaFoldDB" id="A0A7M7IPL6"/>
<name>A0A7M7IPL6_NASVI</name>
<feature type="compositionally biased region" description="Basic and acidic residues" evidence="1">
    <location>
        <begin position="170"/>
        <end position="188"/>
    </location>
</feature>
<feature type="signal peptide" evidence="2">
    <location>
        <begin position="1"/>
        <end position="24"/>
    </location>
</feature>
<evidence type="ECO:0000313" key="4">
    <source>
        <dbReference type="Proteomes" id="UP000002358"/>
    </source>
</evidence>
<protein>
    <recommendedName>
        <fullName evidence="5">Trichohyalin</fullName>
    </recommendedName>
</protein>